<proteinExistence type="predicted"/>
<organism evidence="1 2">
    <name type="scientific">Schaedlerella arabinosiphila</name>
    <dbReference type="NCBI Taxonomy" id="2044587"/>
    <lineage>
        <taxon>Bacteria</taxon>
        <taxon>Bacillati</taxon>
        <taxon>Bacillota</taxon>
        <taxon>Clostridia</taxon>
        <taxon>Lachnospirales</taxon>
        <taxon>Lachnospiraceae</taxon>
        <taxon>Schaedlerella</taxon>
    </lineage>
</organism>
<reference evidence="1" key="1">
    <citation type="submission" date="2018-10" db="EMBL/GenBank/DDBJ databases">
        <title>Schaedlerella arabinophila gen. nov. sp. nov., isolated from the mouse intestinal tract and comparative analysis with the genome of the closely related altered Schaedler flora strain ASF502.</title>
        <authorList>
            <person name="Miyake S."/>
            <person name="Soh M."/>
            <person name="Seedorf H."/>
        </authorList>
    </citation>
    <scope>NUCLEOTIDE SEQUENCE [LARGE SCALE GENOMIC DNA]</scope>
    <source>
        <strain evidence="1">DSM 106076</strain>
    </source>
</reference>
<keyword evidence="2" id="KW-1185">Reference proteome</keyword>
<evidence type="ECO:0000313" key="1">
    <source>
        <dbReference type="EMBL" id="RRK32938.1"/>
    </source>
</evidence>
<gene>
    <name evidence="1" type="ORF">EBB54_17400</name>
</gene>
<dbReference type="AlphaFoldDB" id="A0A426DJG5"/>
<protein>
    <submittedName>
        <fullName evidence="1">Uncharacterized protein</fullName>
    </submittedName>
</protein>
<accession>A0A426DJG5</accession>
<evidence type="ECO:0000313" key="2">
    <source>
        <dbReference type="Proteomes" id="UP000274920"/>
    </source>
</evidence>
<comment type="caution">
    <text evidence="1">The sequence shown here is derived from an EMBL/GenBank/DDBJ whole genome shotgun (WGS) entry which is preliminary data.</text>
</comment>
<dbReference type="RefSeq" id="WP_148099380.1">
    <property type="nucleotide sequence ID" value="NZ_RHJS01000002.1"/>
</dbReference>
<sequence length="74" mass="8423">MKYSKQVRQIENAGSFLPAIHTESTENRPEINKLEVLIPRLFLDFPGKCEHNGIAAESKNIKILKEGRRVAYAL</sequence>
<dbReference type="Proteomes" id="UP000274920">
    <property type="component" value="Unassembled WGS sequence"/>
</dbReference>
<name>A0A426DJG5_9FIRM</name>
<dbReference type="EMBL" id="RHJS01000002">
    <property type="protein sequence ID" value="RRK32938.1"/>
    <property type="molecule type" value="Genomic_DNA"/>
</dbReference>